<accession>A0A9P6HM75</accession>
<dbReference type="PANTHER" id="PTHR48174">
    <property type="entry name" value="DUF946 FAMILY PROTEIN"/>
    <property type="match status" value="1"/>
</dbReference>
<protein>
    <recommendedName>
        <fullName evidence="4">Vacuolar protein sorting-associated protein 62</fullName>
    </recommendedName>
</protein>
<evidence type="ECO:0000313" key="2">
    <source>
        <dbReference type="EMBL" id="KAF9788295.1"/>
    </source>
</evidence>
<name>A0A9P6HM75_9AGAM</name>
<comment type="caution">
    <text evidence="2">The sequence shown here is derived from an EMBL/GenBank/DDBJ whole genome shotgun (WGS) entry which is preliminary data.</text>
</comment>
<dbReference type="Proteomes" id="UP000736335">
    <property type="component" value="Unassembled WGS sequence"/>
</dbReference>
<reference evidence="2" key="1">
    <citation type="journal article" date="2020" name="Nat. Commun.">
        <title>Large-scale genome sequencing of mycorrhizal fungi provides insights into the early evolution of symbiotic traits.</title>
        <authorList>
            <person name="Miyauchi S."/>
            <person name="Kiss E."/>
            <person name="Kuo A."/>
            <person name="Drula E."/>
            <person name="Kohler A."/>
            <person name="Sanchez-Garcia M."/>
            <person name="Morin E."/>
            <person name="Andreopoulos B."/>
            <person name="Barry K.W."/>
            <person name="Bonito G."/>
            <person name="Buee M."/>
            <person name="Carver A."/>
            <person name="Chen C."/>
            <person name="Cichocki N."/>
            <person name="Clum A."/>
            <person name="Culley D."/>
            <person name="Crous P.W."/>
            <person name="Fauchery L."/>
            <person name="Girlanda M."/>
            <person name="Hayes R.D."/>
            <person name="Keri Z."/>
            <person name="LaButti K."/>
            <person name="Lipzen A."/>
            <person name="Lombard V."/>
            <person name="Magnuson J."/>
            <person name="Maillard F."/>
            <person name="Murat C."/>
            <person name="Nolan M."/>
            <person name="Ohm R.A."/>
            <person name="Pangilinan J."/>
            <person name="Pereira M.F."/>
            <person name="Perotto S."/>
            <person name="Peter M."/>
            <person name="Pfister S."/>
            <person name="Riley R."/>
            <person name="Sitrit Y."/>
            <person name="Stielow J.B."/>
            <person name="Szollosi G."/>
            <person name="Zifcakova L."/>
            <person name="Stursova M."/>
            <person name="Spatafora J.W."/>
            <person name="Tedersoo L."/>
            <person name="Vaario L.M."/>
            <person name="Yamada A."/>
            <person name="Yan M."/>
            <person name="Wang P."/>
            <person name="Xu J."/>
            <person name="Bruns T."/>
            <person name="Baldrian P."/>
            <person name="Vilgalys R."/>
            <person name="Dunand C."/>
            <person name="Henrissat B."/>
            <person name="Grigoriev I.V."/>
            <person name="Hibbett D."/>
            <person name="Nagy L.G."/>
            <person name="Martin F.M."/>
        </authorList>
    </citation>
    <scope>NUCLEOTIDE SEQUENCE</scope>
    <source>
        <strain evidence="2">UH-Tt-Lm1</strain>
    </source>
</reference>
<evidence type="ECO:0000313" key="3">
    <source>
        <dbReference type="Proteomes" id="UP000736335"/>
    </source>
</evidence>
<sequence length="338" mass="36746">MVIIPIPLLLIYLTARVAVVDAAPVKCAGNFPDFVLKFAPLSYLYSKEDYWPSDVATHLLKVIPEINFAAVGGPPTLQTLPNYDHNVYLTAVEDALAHKSPFFTSVVGKPVNGTSVAPATIIVVEKPGGITDAFYFYFYSFNFGNAVLGLRFGNHVGDWEHTMVRFINGVPDVVYYSEHASGSAFKYSAVEKIGVRPVSYTATGTHANYATSGNHNYEHIPFDILKDQTDKGPLWDVTKNFRGFWYTPSSGALALAPGAGIGGALEISEGPGWLNFGGYWGDKKWPVNKFGQFCVGSECHMEDGPLGPLFKNLGRTAPCQDETKCTVQTKLLISASDG</sequence>
<evidence type="ECO:0000256" key="1">
    <source>
        <dbReference type="SAM" id="SignalP"/>
    </source>
</evidence>
<dbReference type="Pfam" id="PF06101">
    <property type="entry name" value="Vps62"/>
    <property type="match status" value="1"/>
</dbReference>
<proteinExistence type="predicted"/>
<evidence type="ECO:0008006" key="4">
    <source>
        <dbReference type="Google" id="ProtNLM"/>
    </source>
</evidence>
<dbReference type="EMBL" id="WIUZ02000004">
    <property type="protein sequence ID" value="KAF9788295.1"/>
    <property type="molecule type" value="Genomic_DNA"/>
</dbReference>
<keyword evidence="3" id="KW-1185">Reference proteome</keyword>
<dbReference type="InterPro" id="IPR009291">
    <property type="entry name" value="Vps62"/>
</dbReference>
<feature type="signal peptide" evidence="1">
    <location>
        <begin position="1"/>
        <end position="22"/>
    </location>
</feature>
<reference evidence="2" key="2">
    <citation type="submission" date="2020-11" db="EMBL/GenBank/DDBJ databases">
        <authorList>
            <consortium name="DOE Joint Genome Institute"/>
            <person name="Kuo A."/>
            <person name="Miyauchi S."/>
            <person name="Kiss E."/>
            <person name="Drula E."/>
            <person name="Kohler A."/>
            <person name="Sanchez-Garcia M."/>
            <person name="Andreopoulos B."/>
            <person name="Barry K.W."/>
            <person name="Bonito G."/>
            <person name="Buee M."/>
            <person name="Carver A."/>
            <person name="Chen C."/>
            <person name="Cichocki N."/>
            <person name="Clum A."/>
            <person name="Culley D."/>
            <person name="Crous P.W."/>
            <person name="Fauchery L."/>
            <person name="Girlanda M."/>
            <person name="Hayes R."/>
            <person name="Keri Z."/>
            <person name="Labutti K."/>
            <person name="Lipzen A."/>
            <person name="Lombard V."/>
            <person name="Magnuson J."/>
            <person name="Maillard F."/>
            <person name="Morin E."/>
            <person name="Murat C."/>
            <person name="Nolan M."/>
            <person name="Ohm R."/>
            <person name="Pangilinan J."/>
            <person name="Pereira M."/>
            <person name="Perotto S."/>
            <person name="Peter M."/>
            <person name="Riley R."/>
            <person name="Sitrit Y."/>
            <person name="Stielow B."/>
            <person name="Szollosi G."/>
            <person name="Zifcakova L."/>
            <person name="Stursova M."/>
            <person name="Spatafora J.W."/>
            <person name="Tedersoo L."/>
            <person name="Vaario L.-M."/>
            <person name="Yamada A."/>
            <person name="Yan M."/>
            <person name="Wang P."/>
            <person name="Xu J."/>
            <person name="Bruns T."/>
            <person name="Baldrian P."/>
            <person name="Vilgalys R."/>
            <person name="Henrissat B."/>
            <person name="Grigoriev I.V."/>
            <person name="Hibbett D."/>
            <person name="Nagy L.G."/>
            <person name="Martin F.M."/>
        </authorList>
    </citation>
    <scope>NUCLEOTIDE SEQUENCE</scope>
    <source>
        <strain evidence="2">UH-Tt-Lm1</strain>
    </source>
</reference>
<gene>
    <name evidence="2" type="ORF">BJ322DRAFT_1048144</name>
</gene>
<dbReference type="OrthoDB" id="188042at2759"/>
<dbReference type="AlphaFoldDB" id="A0A9P6HM75"/>
<dbReference type="PANTHER" id="PTHR48174:SF5">
    <property type="entry name" value="VACUOLAR PROTEIN SORTING-ASSOCIATED PROTEIN 62"/>
    <property type="match status" value="1"/>
</dbReference>
<keyword evidence="1" id="KW-0732">Signal</keyword>
<feature type="chain" id="PRO_5040245599" description="Vacuolar protein sorting-associated protein 62" evidence="1">
    <location>
        <begin position="23"/>
        <end position="338"/>
    </location>
</feature>
<organism evidence="2 3">
    <name type="scientific">Thelephora terrestris</name>
    <dbReference type="NCBI Taxonomy" id="56493"/>
    <lineage>
        <taxon>Eukaryota</taxon>
        <taxon>Fungi</taxon>
        <taxon>Dikarya</taxon>
        <taxon>Basidiomycota</taxon>
        <taxon>Agaricomycotina</taxon>
        <taxon>Agaricomycetes</taxon>
        <taxon>Thelephorales</taxon>
        <taxon>Thelephoraceae</taxon>
        <taxon>Thelephora</taxon>
    </lineage>
</organism>